<organism evidence="1 2">
    <name type="scientific">Clostridium chauvoei</name>
    <dbReference type="NCBI Taxonomy" id="46867"/>
    <lineage>
        <taxon>Bacteria</taxon>
        <taxon>Bacillati</taxon>
        <taxon>Bacillota</taxon>
        <taxon>Clostridia</taxon>
        <taxon>Eubacteriales</taxon>
        <taxon>Clostridiaceae</taxon>
        <taxon>Clostridium</taxon>
    </lineage>
</organism>
<dbReference type="EMBL" id="JAIFTX010000018">
    <property type="protein sequence ID" value="MBX7291131.1"/>
    <property type="molecule type" value="Genomic_DNA"/>
</dbReference>
<proteinExistence type="predicted"/>
<dbReference type="SUPFAM" id="SSF102198">
    <property type="entry name" value="Putative cyclase"/>
    <property type="match status" value="1"/>
</dbReference>
<dbReference type="RefSeq" id="WP_021875062.1">
    <property type="nucleotide sequence ID" value="NZ_CP018624.1"/>
</dbReference>
<dbReference type="PANTHER" id="PTHR31118">
    <property type="entry name" value="CYCLASE-LIKE PROTEIN 2"/>
    <property type="match status" value="1"/>
</dbReference>
<evidence type="ECO:0000313" key="1">
    <source>
        <dbReference type="EMBL" id="MBX7291131.1"/>
    </source>
</evidence>
<dbReference type="Pfam" id="PF04199">
    <property type="entry name" value="Cyclase"/>
    <property type="match status" value="1"/>
</dbReference>
<comment type="caution">
    <text evidence="1">The sequence shown here is derived from an EMBL/GenBank/DDBJ whole genome shotgun (WGS) entry which is preliminary data.</text>
</comment>
<dbReference type="PANTHER" id="PTHR31118:SF12">
    <property type="entry name" value="CYCLASE-LIKE PROTEIN 2"/>
    <property type="match status" value="1"/>
</dbReference>
<dbReference type="KEGG" id="cchv:BTM20_04305"/>
<dbReference type="GeneID" id="66301076"/>
<gene>
    <name evidence="1" type="ORF">K4H94_08850</name>
</gene>
<dbReference type="Gene3D" id="3.50.30.50">
    <property type="entry name" value="Putative cyclase"/>
    <property type="match status" value="2"/>
</dbReference>
<name>A0ABD4RIC2_9CLOT</name>
<protein>
    <submittedName>
        <fullName evidence="1">Cyclase family protein</fullName>
    </submittedName>
</protein>
<dbReference type="AlphaFoldDB" id="A0ABD4RIC2"/>
<accession>A0ABD4RIC2</accession>
<reference evidence="1 2" key="1">
    <citation type="submission" date="2021-08" db="EMBL/GenBank/DDBJ databases">
        <title>Genome sequence analysis of Clostridium chauvoei strains of European origin and evaluation of typing options for outbreak investigations.</title>
        <authorList>
            <person name="Abdel-Glil M."/>
            <person name="Thomas P."/>
            <person name="Seyboldt C."/>
        </authorList>
    </citation>
    <scope>NUCLEOTIDE SEQUENCE [LARGE SCALE GENOMIC DNA]</scope>
    <source>
        <strain evidence="1 2">S0260-09</strain>
    </source>
</reference>
<dbReference type="Proteomes" id="UP000775179">
    <property type="component" value="Unassembled WGS sequence"/>
</dbReference>
<sequence>MKIVDLSHEIQYNMTVYSDDERPIFNDISKIKISGYNEKSINICSHTGTHIDSPIHMILFKEGKLIIENLTNLDSLPNEFMFIATPLKFKDSDGCPVRAIGLVE</sequence>
<evidence type="ECO:0000313" key="2">
    <source>
        <dbReference type="Proteomes" id="UP000775179"/>
    </source>
</evidence>
<dbReference type="InterPro" id="IPR007325">
    <property type="entry name" value="KFase/CYL"/>
</dbReference>
<dbReference type="InterPro" id="IPR037175">
    <property type="entry name" value="KFase_sf"/>
</dbReference>